<dbReference type="EMBL" id="JADIMT010000090">
    <property type="protein sequence ID" value="MBO8436827.1"/>
    <property type="molecule type" value="Genomic_DNA"/>
</dbReference>
<comment type="caution">
    <text evidence="3">The sequence shown here is derived from an EMBL/GenBank/DDBJ whole genome shotgun (WGS) entry which is preliminary data.</text>
</comment>
<feature type="transmembrane region" description="Helical" evidence="2">
    <location>
        <begin position="7"/>
        <end position="28"/>
    </location>
</feature>
<feature type="transmembrane region" description="Helical" evidence="2">
    <location>
        <begin position="162"/>
        <end position="179"/>
    </location>
</feature>
<dbReference type="PANTHER" id="PTHR33219">
    <property type="entry name" value="YLMG HOMOLOG PROTEIN 2, CHLOROPLASTIC"/>
    <property type="match status" value="1"/>
</dbReference>
<organism evidence="3 4">
    <name type="scientific">Candidatus Ornithospirochaeta stercoripullorum</name>
    <dbReference type="NCBI Taxonomy" id="2840899"/>
    <lineage>
        <taxon>Bacteria</taxon>
        <taxon>Pseudomonadati</taxon>
        <taxon>Spirochaetota</taxon>
        <taxon>Spirochaetia</taxon>
        <taxon>Spirochaetales</taxon>
        <taxon>Spirochaetaceae</taxon>
        <taxon>Spirochaetaceae incertae sedis</taxon>
        <taxon>Candidatus Ornithospirochaeta</taxon>
    </lineage>
</organism>
<evidence type="ECO:0000256" key="2">
    <source>
        <dbReference type="SAM" id="Phobius"/>
    </source>
</evidence>
<proteinExistence type="inferred from homology"/>
<sequence length="195" mass="22081">MHILMSIALFLSRLLEIYSFIIWIRIIMSWIVPYPRVGSFSYYMARIVDPYLGLFRSSKARIGMLDFSPIIAIGLLAVVQSLLTVFGVFGYLTLGIIIAQIISAFWIYGLSIFLFFTIIMLIFRVIASFSRNPGMYAISGQFSDPITEMVRKCFTKSIPKDSTVALISLAINIALYFVLKRLFEILAALAMSIPF</sequence>
<comment type="similarity">
    <text evidence="1">Belongs to the YggT family.</text>
</comment>
<dbReference type="Pfam" id="PF02325">
    <property type="entry name" value="CCB3_YggT"/>
    <property type="match status" value="1"/>
</dbReference>
<dbReference type="Proteomes" id="UP000823615">
    <property type="component" value="Unassembled WGS sequence"/>
</dbReference>
<gene>
    <name evidence="3" type="ORF">IAA97_07615</name>
</gene>
<keyword evidence="2" id="KW-0812">Transmembrane</keyword>
<reference evidence="3" key="1">
    <citation type="submission" date="2020-10" db="EMBL/GenBank/DDBJ databases">
        <authorList>
            <person name="Gilroy R."/>
        </authorList>
    </citation>
    <scope>NUCLEOTIDE SEQUENCE</scope>
    <source>
        <strain evidence="3">7293</strain>
    </source>
</reference>
<feature type="transmembrane region" description="Helical" evidence="2">
    <location>
        <begin position="70"/>
        <end position="99"/>
    </location>
</feature>
<evidence type="ECO:0000313" key="4">
    <source>
        <dbReference type="Proteomes" id="UP000823615"/>
    </source>
</evidence>
<keyword evidence="2" id="KW-1133">Transmembrane helix</keyword>
<reference evidence="3" key="2">
    <citation type="journal article" date="2021" name="PeerJ">
        <title>Extensive microbial diversity within the chicken gut microbiome revealed by metagenomics and culture.</title>
        <authorList>
            <person name="Gilroy R."/>
            <person name="Ravi A."/>
            <person name="Getino M."/>
            <person name="Pursley I."/>
            <person name="Horton D.L."/>
            <person name="Alikhan N.F."/>
            <person name="Baker D."/>
            <person name="Gharbi K."/>
            <person name="Hall N."/>
            <person name="Watson M."/>
            <person name="Adriaenssens E.M."/>
            <person name="Foster-Nyarko E."/>
            <person name="Jarju S."/>
            <person name="Secka A."/>
            <person name="Antonio M."/>
            <person name="Oren A."/>
            <person name="Chaudhuri R.R."/>
            <person name="La Ragione R."/>
            <person name="Hildebrand F."/>
            <person name="Pallen M.J."/>
        </authorList>
    </citation>
    <scope>NUCLEOTIDE SEQUENCE</scope>
    <source>
        <strain evidence="3">7293</strain>
    </source>
</reference>
<dbReference type="InterPro" id="IPR003425">
    <property type="entry name" value="CCB3/YggT"/>
</dbReference>
<keyword evidence="2" id="KW-0472">Membrane</keyword>
<protein>
    <submittedName>
        <fullName evidence="3">YggT family protein</fullName>
    </submittedName>
</protein>
<accession>A0A9D9E195</accession>
<feature type="transmembrane region" description="Helical" evidence="2">
    <location>
        <begin position="105"/>
        <end position="126"/>
    </location>
</feature>
<evidence type="ECO:0000256" key="1">
    <source>
        <dbReference type="ARBA" id="ARBA00010894"/>
    </source>
</evidence>
<dbReference type="GO" id="GO:0016020">
    <property type="term" value="C:membrane"/>
    <property type="evidence" value="ECO:0007669"/>
    <property type="project" value="InterPro"/>
</dbReference>
<evidence type="ECO:0000313" key="3">
    <source>
        <dbReference type="EMBL" id="MBO8436827.1"/>
    </source>
</evidence>
<dbReference type="AlphaFoldDB" id="A0A9D9E195"/>
<name>A0A9D9E195_9SPIO</name>
<dbReference type="PANTHER" id="PTHR33219:SF14">
    <property type="entry name" value="PROTEIN COFACTOR ASSEMBLY OF COMPLEX C SUBUNIT B CCB3, CHLOROPLASTIC-RELATED"/>
    <property type="match status" value="1"/>
</dbReference>